<evidence type="ECO:0000259" key="7">
    <source>
        <dbReference type="Pfam" id="PF04542"/>
    </source>
</evidence>
<dbReference type="EMBL" id="BAAAYN010000079">
    <property type="protein sequence ID" value="GAA3398256.1"/>
    <property type="molecule type" value="Genomic_DNA"/>
</dbReference>
<keyword evidence="3" id="KW-0731">Sigma factor</keyword>
<dbReference type="InterPro" id="IPR014325">
    <property type="entry name" value="RNA_pol_sigma-E_actinobac"/>
</dbReference>
<dbReference type="InterPro" id="IPR007627">
    <property type="entry name" value="RNA_pol_sigma70_r2"/>
</dbReference>
<name>A0ABP6TDC8_9ACTN</name>
<organism evidence="9 10">
    <name type="scientific">Cryptosporangium minutisporangium</name>
    <dbReference type="NCBI Taxonomy" id="113569"/>
    <lineage>
        <taxon>Bacteria</taxon>
        <taxon>Bacillati</taxon>
        <taxon>Actinomycetota</taxon>
        <taxon>Actinomycetes</taxon>
        <taxon>Cryptosporangiales</taxon>
        <taxon>Cryptosporangiaceae</taxon>
        <taxon>Cryptosporangium</taxon>
    </lineage>
</organism>
<dbReference type="Pfam" id="PF08281">
    <property type="entry name" value="Sigma70_r4_2"/>
    <property type="match status" value="1"/>
</dbReference>
<dbReference type="CDD" id="cd06171">
    <property type="entry name" value="Sigma70_r4"/>
    <property type="match status" value="1"/>
</dbReference>
<dbReference type="Pfam" id="PF04542">
    <property type="entry name" value="Sigma70_r2"/>
    <property type="match status" value="1"/>
</dbReference>
<evidence type="ECO:0000256" key="1">
    <source>
        <dbReference type="ARBA" id="ARBA00010641"/>
    </source>
</evidence>
<dbReference type="InterPro" id="IPR039425">
    <property type="entry name" value="RNA_pol_sigma-70-like"/>
</dbReference>
<dbReference type="Proteomes" id="UP001501676">
    <property type="component" value="Unassembled WGS sequence"/>
</dbReference>
<dbReference type="InterPro" id="IPR036388">
    <property type="entry name" value="WH-like_DNA-bd_sf"/>
</dbReference>
<feature type="region of interest" description="Disordered" evidence="6">
    <location>
        <begin position="152"/>
        <end position="177"/>
    </location>
</feature>
<protein>
    <submittedName>
        <fullName evidence="9">SigE family RNA polymerase sigma factor</fullName>
    </submittedName>
</protein>
<evidence type="ECO:0000256" key="6">
    <source>
        <dbReference type="SAM" id="MobiDB-lite"/>
    </source>
</evidence>
<evidence type="ECO:0000313" key="9">
    <source>
        <dbReference type="EMBL" id="GAA3398256.1"/>
    </source>
</evidence>
<evidence type="ECO:0000259" key="8">
    <source>
        <dbReference type="Pfam" id="PF08281"/>
    </source>
</evidence>
<evidence type="ECO:0000256" key="4">
    <source>
        <dbReference type="ARBA" id="ARBA00023125"/>
    </source>
</evidence>
<proteinExistence type="inferred from homology"/>
<reference evidence="10" key="1">
    <citation type="journal article" date="2019" name="Int. J. Syst. Evol. Microbiol.">
        <title>The Global Catalogue of Microorganisms (GCM) 10K type strain sequencing project: providing services to taxonomists for standard genome sequencing and annotation.</title>
        <authorList>
            <consortium name="The Broad Institute Genomics Platform"/>
            <consortium name="The Broad Institute Genome Sequencing Center for Infectious Disease"/>
            <person name="Wu L."/>
            <person name="Ma J."/>
        </authorList>
    </citation>
    <scope>NUCLEOTIDE SEQUENCE [LARGE SCALE GENOMIC DNA]</scope>
    <source>
        <strain evidence="10">JCM 9458</strain>
    </source>
</reference>
<feature type="domain" description="RNA polymerase sigma-70 region 2" evidence="7">
    <location>
        <begin position="18"/>
        <end position="77"/>
    </location>
</feature>
<comment type="similarity">
    <text evidence="1">Belongs to the sigma-70 factor family. ECF subfamily.</text>
</comment>
<keyword evidence="5" id="KW-0804">Transcription</keyword>
<dbReference type="InterPro" id="IPR013249">
    <property type="entry name" value="RNA_pol_sigma70_r4_t2"/>
</dbReference>
<dbReference type="InterPro" id="IPR013324">
    <property type="entry name" value="RNA_pol_sigma_r3/r4-like"/>
</dbReference>
<keyword evidence="4" id="KW-0238">DNA-binding</keyword>
<dbReference type="SUPFAM" id="SSF88946">
    <property type="entry name" value="Sigma2 domain of RNA polymerase sigma factors"/>
    <property type="match status" value="1"/>
</dbReference>
<accession>A0ABP6TDC8</accession>
<evidence type="ECO:0000256" key="5">
    <source>
        <dbReference type="ARBA" id="ARBA00023163"/>
    </source>
</evidence>
<dbReference type="NCBIfam" id="TIGR02983">
    <property type="entry name" value="SigE-fam_strep"/>
    <property type="match status" value="1"/>
</dbReference>
<evidence type="ECO:0000256" key="3">
    <source>
        <dbReference type="ARBA" id="ARBA00023082"/>
    </source>
</evidence>
<dbReference type="InterPro" id="IPR014284">
    <property type="entry name" value="RNA_pol_sigma-70_dom"/>
</dbReference>
<keyword evidence="2" id="KW-0805">Transcription regulation</keyword>
<gene>
    <name evidence="9" type="ORF">GCM10020369_81250</name>
</gene>
<evidence type="ECO:0000313" key="10">
    <source>
        <dbReference type="Proteomes" id="UP001501676"/>
    </source>
</evidence>
<comment type="caution">
    <text evidence="9">The sequence shown here is derived from an EMBL/GenBank/DDBJ whole genome shotgun (WGS) entry which is preliminary data.</text>
</comment>
<evidence type="ECO:0000256" key="2">
    <source>
        <dbReference type="ARBA" id="ARBA00023015"/>
    </source>
</evidence>
<dbReference type="PANTHER" id="PTHR43133">
    <property type="entry name" value="RNA POLYMERASE ECF-TYPE SIGMA FACTO"/>
    <property type="match status" value="1"/>
</dbReference>
<dbReference type="NCBIfam" id="TIGR02937">
    <property type="entry name" value="sigma70-ECF"/>
    <property type="match status" value="1"/>
</dbReference>
<feature type="domain" description="RNA polymerase sigma factor 70 region 4 type 2" evidence="8">
    <location>
        <begin position="103"/>
        <end position="153"/>
    </location>
</feature>
<dbReference type="InterPro" id="IPR013325">
    <property type="entry name" value="RNA_pol_sigma_r2"/>
</dbReference>
<dbReference type="Gene3D" id="1.10.10.10">
    <property type="entry name" value="Winged helix-like DNA-binding domain superfamily/Winged helix DNA-binding domain"/>
    <property type="match status" value="1"/>
</dbReference>
<keyword evidence="10" id="KW-1185">Reference proteome</keyword>
<dbReference type="RefSeq" id="WP_345733675.1">
    <property type="nucleotide sequence ID" value="NZ_BAAAYN010000079.1"/>
</dbReference>
<sequence>MPEPDGFEEFVSERSAALTRYGFVLTGNPHDAADLVQEALIRLRGAWGRVRRRDDPEGYVRTTMARLHVSWWRKRRRERLVEAVPEGWAPDPGIARAEADIGLWRALAAVPPRQRAVLVLRYYEGLADDTIAERLRISRATVRSQAQRGLRTLRAQLTPDDAPPQPEILTTERRRHA</sequence>
<dbReference type="SUPFAM" id="SSF88659">
    <property type="entry name" value="Sigma3 and sigma4 domains of RNA polymerase sigma factors"/>
    <property type="match status" value="1"/>
</dbReference>
<dbReference type="Gene3D" id="1.10.1740.10">
    <property type="match status" value="1"/>
</dbReference>
<dbReference type="PANTHER" id="PTHR43133:SF50">
    <property type="entry name" value="ECF RNA POLYMERASE SIGMA FACTOR SIGM"/>
    <property type="match status" value="1"/>
</dbReference>